<keyword evidence="2" id="KW-1185">Reference proteome</keyword>
<dbReference type="InterPro" id="IPR051200">
    <property type="entry name" value="Host-pathogen_enzymatic-act"/>
</dbReference>
<reference evidence="2" key="1">
    <citation type="journal article" date="2019" name="Int. J. Syst. Evol. Microbiol.">
        <title>The Global Catalogue of Microorganisms (GCM) 10K type strain sequencing project: providing services to taxonomists for standard genome sequencing and annotation.</title>
        <authorList>
            <consortium name="The Broad Institute Genomics Platform"/>
            <consortium name="The Broad Institute Genome Sequencing Center for Infectious Disease"/>
            <person name="Wu L."/>
            <person name="Ma J."/>
        </authorList>
    </citation>
    <scope>NUCLEOTIDE SEQUENCE [LARGE SCALE GENOMIC DNA]</scope>
    <source>
        <strain evidence="2">CGMCC 4.7275</strain>
    </source>
</reference>
<dbReference type="InterPro" id="IPR011045">
    <property type="entry name" value="N2O_reductase_N"/>
</dbReference>
<evidence type="ECO:0000313" key="1">
    <source>
        <dbReference type="EMBL" id="GGK28159.1"/>
    </source>
</evidence>
<name>A0ABQ2EVF6_9ACTN</name>
<dbReference type="Gene3D" id="2.130.10.10">
    <property type="entry name" value="YVTN repeat-like/Quinoprotein amine dehydrogenase"/>
    <property type="match status" value="1"/>
</dbReference>
<gene>
    <name evidence="1" type="ORF">GCM10011583_70180</name>
</gene>
<dbReference type="SUPFAM" id="SSF50974">
    <property type="entry name" value="Nitrous oxide reductase, N-terminal domain"/>
    <property type="match status" value="1"/>
</dbReference>
<comment type="caution">
    <text evidence="1">The sequence shown here is derived from an EMBL/GenBank/DDBJ whole genome shotgun (WGS) entry which is preliminary data.</text>
</comment>
<dbReference type="PANTHER" id="PTHR47197:SF3">
    <property type="entry name" value="DIHYDRO-HEME D1 DEHYDROGENASE"/>
    <property type="match status" value="1"/>
</dbReference>
<evidence type="ECO:0008006" key="3">
    <source>
        <dbReference type="Google" id="ProtNLM"/>
    </source>
</evidence>
<dbReference type="NCBIfam" id="TIGR02276">
    <property type="entry name" value="beta_rpt_yvtn"/>
    <property type="match status" value="2"/>
</dbReference>
<protein>
    <recommendedName>
        <fullName evidence="3">YncE family protein</fullName>
    </recommendedName>
</protein>
<organism evidence="1 2">
    <name type="scientific">Streptomyces camponoticapitis</name>
    <dbReference type="NCBI Taxonomy" id="1616125"/>
    <lineage>
        <taxon>Bacteria</taxon>
        <taxon>Bacillati</taxon>
        <taxon>Actinomycetota</taxon>
        <taxon>Actinomycetes</taxon>
        <taxon>Kitasatosporales</taxon>
        <taxon>Streptomycetaceae</taxon>
        <taxon>Streptomyces</taxon>
    </lineage>
</organism>
<proteinExistence type="predicted"/>
<dbReference type="EMBL" id="BMMV01000036">
    <property type="protein sequence ID" value="GGK28159.1"/>
    <property type="molecule type" value="Genomic_DNA"/>
</dbReference>
<evidence type="ECO:0000313" key="2">
    <source>
        <dbReference type="Proteomes" id="UP000660265"/>
    </source>
</evidence>
<dbReference type="PANTHER" id="PTHR47197">
    <property type="entry name" value="PROTEIN NIRF"/>
    <property type="match status" value="1"/>
</dbReference>
<dbReference type="InterPro" id="IPR011964">
    <property type="entry name" value="YVTN_b-propeller_repeat"/>
</dbReference>
<dbReference type="Proteomes" id="UP000660265">
    <property type="component" value="Unassembled WGS sequence"/>
</dbReference>
<sequence>MTPGPGVFSRILGGNTPCSYKQQKARPRAFVAQGRGMRLRPLCQRVLPECVIRCSCVYPWLLYLCRVLIGEAGGGGMLIETVFRRDDVPVADRFDCWRELISQTHAPLELHSDHRADFRASQRLLDLGAVGVTFNGVSATGVTVNPAGTSLTGNTPVGTPGNATIQVGTPGNATIQVTTPGGSATVPGGFTYVLRRVYVTNAFSNSVSVISTATNAVLTTITVGNNPSGLAVSPNDTRAYVTNSGSNTVSVITIATNTTSSITAGTGPFGVAAA</sequence>
<accession>A0ABQ2EVF6</accession>
<dbReference type="InterPro" id="IPR015943">
    <property type="entry name" value="WD40/YVTN_repeat-like_dom_sf"/>
</dbReference>